<evidence type="ECO:0000259" key="1">
    <source>
        <dbReference type="SMART" id="SM00382"/>
    </source>
</evidence>
<dbReference type="OrthoDB" id="2020141at2"/>
<comment type="caution">
    <text evidence="2">The sequence shown here is derived from an EMBL/GenBank/DDBJ whole genome shotgun (WGS) entry which is preliminary data.</text>
</comment>
<dbReference type="InterPro" id="IPR041664">
    <property type="entry name" value="AAA_16"/>
</dbReference>
<evidence type="ECO:0000313" key="3">
    <source>
        <dbReference type="Proteomes" id="UP000006001"/>
    </source>
</evidence>
<dbReference type="eggNOG" id="COG1672">
    <property type="taxonomic scope" value="Bacteria"/>
</dbReference>
<gene>
    <name evidence="2" type="ORF">HMPREF0762_00719</name>
</gene>
<proteinExistence type="predicted"/>
<dbReference type="InterPro" id="IPR027417">
    <property type="entry name" value="P-loop_NTPase"/>
</dbReference>
<feature type="domain" description="AAA+ ATPase" evidence="1">
    <location>
        <begin position="40"/>
        <end position="211"/>
    </location>
</feature>
<name>D0WFW9_SLAES</name>
<dbReference type="GeneID" id="85007314"/>
<dbReference type="EMBL" id="ACUX02000006">
    <property type="protein sequence ID" value="EEZ61382.1"/>
    <property type="molecule type" value="Genomic_DNA"/>
</dbReference>
<dbReference type="SUPFAM" id="SSF52540">
    <property type="entry name" value="P-loop containing nucleoside triphosphate hydrolases"/>
    <property type="match status" value="1"/>
</dbReference>
<dbReference type="Proteomes" id="UP000006001">
    <property type="component" value="Unassembled WGS sequence"/>
</dbReference>
<dbReference type="InterPro" id="IPR003593">
    <property type="entry name" value="AAA+_ATPase"/>
</dbReference>
<dbReference type="PANTHER" id="PTHR34301">
    <property type="entry name" value="DNA-BINDING PROTEIN-RELATED"/>
    <property type="match status" value="1"/>
</dbReference>
<dbReference type="Pfam" id="PF13191">
    <property type="entry name" value="AAA_16"/>
    <property type="match status" value="1"/>
</dbReference>
<dbReference type="SMART" id="SM00382">
    <property type="entry name" value="AAA"/>
    <property type="match status" value="1"/>
</dbReference>
<dbReference type="AlphaFoldDB" id="D0WFW9"/>
<dbReference type="STRING" id="649764.HMPREF0762_00719"/>
<protein>
    <recommendedName>
        <fullName evidence="1">AAA+ ATPase domain-containing protein</fullName>
    </recommendedName>
</protein>
<sequence length="364" mass="40694">MTYLENPFTPSFGEVPDHLAGRHDIVRRFDRAFSARLRRPELTTILTGARGTGKTTLLSCIARRAESSGWVCAEVTCGEGMLDDIEIRSRRAAAHLVPSPDRVRITSFGVSDVASVGFEFVPDKDNWRRRMELILDDLDKTETGLLITVDEVNGSLDEMIRLATVYQHFVREGRKVSLVMAGLPHNVSSLIKDKTVSFLRRAQRETLGRIDDFEVRDALKKTIEENGRTIGGFGLERAVEAVDGFPFMLQLVGYRIWDESIESQAISDNDVERGIAAARSEMESRILGATYNELSDGDIAYVNAMLEDEGDSKTGDVAARLGISTSLAAQYRRRLIDAGVIGGRRRGVVGFDLPYFREFLERRR</sequence>
<organism evidence="2 3">
    <name type="scientific">Slackia exigua (strain ATCC 700122 / DSM 15923 / CIP 105133 / JCM 11022 / KCTC 5966 / S-7)</name>
    <dbReference type="NCBI Taxonomy" id="649764"/>
    <lineage>
        <taxon>Bacteria</taxon>
        <taxon>Bacillati</taxon>
        <taxon>Actinomycetota</taxon>
        <taxon>Coriobacteriia</taxon>
        <taxon>Eggerthellales</taxon>
        <taxon>Eggerthellaceae</taxon>
        <taxon>Slackia</taxon>
    </lineage>
</organism>
<evidence type="ECO:0000313" key="2">
    <source>
        <dbReference type="EMBL" id="EEZ61382.1"/>
    </source>
</evidence>
<dbReference type="Gene3D" id="3.40.50.300">
    <property type="entry name" value="P-loop containing nucleotide triphosphate hydrolases"/>
    <property type="match status" value="1"/>
</dbReference>
<dbReference type="PANTHER" id="PTHR34301:SF8">
    <property type="entry name" value="ATPASE DOMAIN-CONTAINING PROTEIN"/>
    <property type="match status" value="1"/>
</dbReference>
<reference evidence="2" key="1">
    <citation type="submission" date="2009-10" db="EMBL/GenBank/DDBJ databases">
        <authorList>
            <person name="Weinstock G."/>
            <person name="Sodergren E."/>
            <person name="Clifton S."/>
            <person name="Fulton L."/>
            <person name="Fulton B."/>
            <person name="Courtney L."/>
            <person name="Fronick C."/>
            <person name="Harrison M."/>
            <person name="Strong C."/>
            <person name="Farmer C."/>
            <person name="Delahaunty K."/>
            <person name="Markovic C."/>
            <person name="Hall O."/>
            <person name="Minx P."/>
            <person name="Tomlinson C."/>
            <person name="Mitreva M."/>
            <person name="Nelson J."/>
            <person name="Hou S."/>
            <person name="Wollam A."/>
            <person name="Pepin K.H."/>
            <person name="Johnson M."/>
            <person name="Bhonagiri V."/>
            <person name="Nash W.E."/>
            <person name="Warren W."/>
            <person name="Chinwalla A."/>
            <person name="Mardis E.R."/>
            <person name="Wilson R.K."/>
        </authorList>
    </citation>
    <scope>NUCLEOTIDE SEQUENCE [LARGE SCALE GENOMIC DNA]</scope>
    <source>
        <strain evidence="2">ATCC 700122</strain>
    </source>
</reference>
<accession>D0WFW9</accession>
<dbReference type="RefSeq" id="WP_006361964.1">
    <property type="nucleotide sequence ID" value="NZ_GG700630.1"/>
</dbReference>
<dbReference type="HOGENOM" id="CLU_058580_1_0_11"/>
<keyword evidence="3" id="KW-1185">Reference proteome</keyword>